<gene>
    <name evidence="14" type="ORF">PFISCL1PPCAC_25243</name>
</gene>
<keyword evidence="8 11" id="KW-0804">Transcription</keyword>
<evidence type="ECO:0000256" key="5">
    <source>
        <dbReference type="ARBA" id="ARBA00022833"/>
    </source>
</evidence>
<dbReference type="InterPro" id="IPR035500">
    <property type="entry name" value="NHR-like_dom_sf"/>
</dbReference>
<keyword evidence="7 11" id="KW-0238">DNA-binding</keyword>
<dbReference type="InterPro" id="IPR000536">
    <property type="entry name" value="Nucl_hrmn_rcpt_lig-bd"/>
</dbReference>
<dbReference type="InterPro" id="IPR001628">
    <property type="entry name" value="Znf_hrmn_rcpt"/>
</dbReference>
<name>A0AAV5WNT9_9BILA</name>
<keyword evidence="3 11" id="KW-0479">Metal-binding</keyword>
<dbReference type="PANTHER" id="PTHR24083">
    <property type="entry name" value="NUCLEAR HORMONE RECEPTOR"/>
    <property type="match status" value="1"/>
</dbReference>
<dbReference type="GO" id="GO:0003700">
    <property type="term" value="F:DNA-binding transcription factor activity"/>
    <property type="evidence" value="ECO:0007669"/>
    <property type="project" value="InterPro"/>
</dbReference>
<comment type="caution">
    <text evidence="14">The sequence shown here is derived from an EMBL/GenBank/DDBJ whole genome shotgun (WGS) entry which is preliminary data.</text>
</comment>
<dbReference type="GO" id="GO:0008270">
    <property type="term" value="F:zinc ion binding"/>
    <property type="evidence" value="ECO:0007669"/>
    <property type="project" value="UniProtKB-KW"/>
</dbReference>
<evidence type="ECO:0000256" key="1">
    <source>
        <dbReference type="ARBA" id="ARBA00004123"/>
    </source>
</evidence>
<protein>
    <recommendedName>
        <fullName evidence="16">Nuclear receptor</fullName>
    </recommendedName>
</protein>
<feature type="domain" description="NR LBD" evidence="13">
    <location>
        <begin position="209"/>
        <end position="484"/>
    </location>
</feature>
<dbReference type="InterPro" id="IPR050274">
    <property type="entry name" value="Nuclear_hormone_rcpt_NR2"/>
</dbReference>
<dbReference type="Gene3D" id="1.10.565.10">
    <property type="entry name" value="Retinoid X Receptor"/>
    <property type="match status" value="1"/>
</dbReference>
<dbReference type="SUPFAM" id="SSF48508">
    <property type="entry name" value="Nuclear receptor ligand-binding domain"/>
    <property type="match status" value="1"/>
</dbReference>
<dbReference type="PROSITE" id="PS51030">
    <property type="entry name" value="NUCLEAR_REC_DBD_2"/>
    <property type="match status" value="1"/>
</dbReference>
<feature type="non-terminal residue" evidence="14">
    <location>
        <position position="1"/>
    </location>
</feature>
<dbReference type="Pfam" id="PF00104">
    <property type="entry name" value="Hormone_recep"/>
    <property type="match status" value="1"/>
</dbReference>
<evidence type="ECO:0000259" key="12">
    <source>
        <dbReference type="PROSITE" id="PS51030"/>
    </source>
</evidence>
<dbReference type="AlphaFoldDB" id="A0AAV5WNT9"/>
<keyword evidence="5 11" id="KW-0862">Zinc</keyword>
<feature type="domain" description="Nuclear receptor" evidence="12">
    <location>
        <begin position="105"/>
        <end position="180"/>
    </location>
</feature>
<comment type="subcellular location">
    <subcellularLocation>
        <location evidence="1 11">Nucleus</location>
    </subcellularLocation>
</comment>
<evidence type="ECO:0008006" key="16">
    <source>
        <dbReference type="Google" id="ProtNLM"/>
    </source>
</evidence>
<evidence type="ECO:0000256" key="4">
    <source>
        <dbReference type="ARBA" id="ARBA00022771"/>
    </source>
</evidence>
<reference evidence="14" key="1">
    <citation type="submission" date="2023-10" db="EMBL/GenBank/DDBJ databases">
        <title>Genome assembly of Pristionchus species.</title>
        <authorList>
            <person name="Yoshida K."/>
            <person name="Sommer R.J."/>
        </authorList>
    </citation>
    <scope>NUCLEOTIDE SEQUENCE</scope>
    <source>
        <strain evidence="14">RS5133</strain>
    </source>
</reference>
<evidence type="ECO:0000259" key="13">
    <source>
        <dbReference type="PROSITE" id="PS51843"/>
    </source>
</evidence>
<dbReference type="SUPFAM" id="SSF57716">
    <property type="entry name" value="Glucocorticoid receptor-like (DNA-binding domain)"/>
    <property type="match status" value="1"/>
</dbReference>
<evidence type="ECO:0000256" key="6">
    <source>
        <dbReference type="ARBA" id="ARBA00023015"/>
    </source>
</evidence>
<evidence type="ECO:0000256" key="3">
    <source>
        <dbReference type="ARBA" id="ARBA00022723"/>
    </source>
</evidence>
<sequence length="510" mass="56906">ITVMELYQFLHPQFPSGSGVLHKLVQQPIKIEEIDDLFPSASVSSNIRHSLSVDNSETPFARHRTISLDCGVFDDLPMPEDIAESKPGVHVPEAEMHSTNPLNEPTTCVVCGDRASGFHYSVVSCNGCKTFFRRTVISRRKFKCTRGGMCVFDKARRCACRSCRFQKCLNVGMNPKNIQIFFGSMRKSKPGEVDVKQEVDEMEIPSPSTDFSMSPSLLNLSATIKDLSLRESRLDALRVTPPSSAFYVSCGVMDLLTTKSLFADFSGVPPKMVNQSVATDVYRKEPVKFWIIAELALSVEYAKSFVVFNELPKKDQWILAAHSISVLAMLTLSFDTVEKRGETTVFPDGKDAWELRADTYSRTTMFDGLFNKLHRKPASLLRPLAASRTHLALLRAIHLFNPDIPGLSPASVSIVQSERERYVRALSKLVFSEGGNAPTRLQNLLFCLPSFISTISQCNDYVEIAEVMGFELHPINSDAIKGMRVSRKDDASEHTVNFTRSIDTRVLATL</sequence>
<dbReference type="Gene3D" id="3.30.50.10">
    <property type="entry name" value="Erythroid Transcription Factor GATA-1, subunit A"/>
    <property type="match status" value="1"/>
</dbReference>
<dbReference type="GO" id="GO:0005634">
    <property type="term" value="C:nucleus"/>
    <property type="evidence" value="ECO:0007669"/>
    <property type="project" value="UniProtKB-SubCell"/>
</dbReference>
<keyword evidence="9 11" id="KW-0675">Receptor</keyword>
<dbReference type="GO" id="GO:0000978">
    <property type="term" value="F:RNA polymerase II cis-regulatory region sequence-specific DNA binding"/>
    <property type="evidence" value="ECO:0007669"/>
    <property type="project" value="InterPro"/>
</dbReference>
<dbReference type="SMART" id="SM00399">
    <property type="entry name" value="ZnF_C4"/>
    <property type="match status" value="1"/>
</dbReference>
<organism evidence="14 15">
    <name type="scientific">Pristionchus fissidentatus</name>
    <dbReference type="NCBI Taxonomy" id="1538716"/>
    <lineage>
        <taxon>Eukaryota</taxon>
        <taxon>Metazoa</taxon>
        <taxon>Ecdysozoa</taxon>
        <taxon>Nematoda</taxon>
        <taxon>Chromadorea</taxon>
        <taxon>Rhabditida</taxon>
        <taxon>Rhabditina</taxon>
        <taxon>Diplogasteromorpha</taxon>
        <taxon>Diplogasteroidea</taxon>
        <taxon>Neodiplogasteridae</taxon>
        <taxon>Pristionchus</taxon>
    </lineage>
</organism>
<comment type="similarity">
    <text evidence="2 11">Belongs to the nuclear hormone receptor family.</text>
</comment>
<dbReference type="Proteomes" id="UP001432322">
    <property type="component" value="Unassembled WGS sequence"/>
</dbReference>
<keyword evidence="4 11" id="KW-0863">Zinc-finger</keyword>
<accession>A0AAV5WNT9</accession>
<evidence type="ECO:0000256" key="2">
    <source>
        <dbReference type="ARBA" id="ARBA00005993"/>
    </source>
</evidence>
<dbReference type="CDD" id="cd06960">
    <property type="entry name" value="NR_DBD_HNF4A"/>
    <property type="match status" value="1"/>
</dbReference>
<evidence type="ECO:0000256" key="10">
    <source>
        <dbReference type="ARBA" id="ARBA00023242"/>
    </source>
</evidence>
<keyword evidence="6 11" id="KW-0805">Transcription regulation</keyword>
<dbReference type="Pfam" id="PF00105">
    <property type="entry name" value="zf-C4"/>
    <property type="match status" value="1"/>
</dbReference>
<evidence type="ECO:0000256" key="8">
    <source>
        <dbReference type="ARBA" id="ARBA00023163"/>
    </source>
</evidence>
<evidence type="ECO:0000256" key="9">
    <source>
        <dbReference type="ARBA" id="ARBA00023170"/>
    </source>
</evidence>
<proteinExistence type="inferred from homology"/>
<dbReference type="FunFam" id="3.30.50.10:FF:000030">
    <property type="entry name" value="Nuclear Hormone Receptor family"/>
    <property type="match status" value="1"/>
</dbReference>
<dbReference type="PROSITE" id="PS51843">
    <property type="entry name" value="NR_LBD"/>
    <property type="match status" value="1"/>
</dbReference>
<evidence type="ECO:0000313" key="14">
    <source>
        <dbReference type="EMBL" id="GMT33946.1"/>
    </source>
</evidence>
<dbReference type="InterPro" id="IPR013088">
    <property type="entry name" value="Znf_NHR/GATA"/>
</dbReference>
<dbReference type="EMBL" id="BTSY01000006">
    <property type="protein sequence ID" value="GMT33946.1"/>
    <property type="molecule type" value="Genomic_DNA"/>
</dbReference>
<evidence type="ECO:0000256" key="7">
    <source>
        <dbReference type="ARBA" id="ARBA00023125"/>
    </source>
</evidence>
<dbReference type="PROSITE" id="PS00031">
    <property type="entry name" value="NUCLEAR_REC_DBD_1"/>
    <property type="match status" value="1"/>
</dbReference>
<dbReference type="PRINTS" id="PR00047">
    <property type="entry name" value="STROIDFINGER"/>
</dbReference>
<dbReference type="SMART" id="SM00430">
    <property type="entry name" value="HOLI"/>
    <property type="match status" value="1"/>
</dbReference>
<keyword evidence="15" id="KW-1185">Reference proteome</keyword>
<keyword evidence="10 11" id="KW-0539">Nucleus</keyword>
<evidence type="ECO:0000256" key="11">
    <source>
        <dbReference type="RuleBase" id="RU004334"/>
    </source>
</evidence>
<evidence type="ECO:0000313" key="15">
    <source>
        <dbReference type="Proteomes" id="UP001432322"/>
    </source>
</evidence>
<dbReference type="InterPro" id="IPR049636">
    <property type="entry name" value="HNF4-like_DBD"/>
</dbReference>